<gene>
    <name evidence="7" type="ORF">AALO_G00095370</name>
</gene>
<keyword evidence="3" id="KW-0342">GTP-binding</keyword>
<dbReference type="Proteomes" id="UP000823561">
    <property type="component" value="Chromosome 7"/>
</dbReference>
<evidence type="ECO:0000259" key="6">
    <source>
        <dbReference type="PROSITE" id="PS51720"/>
    </source>
</evidence>
<organism evidence="7 8">
    <name type="scientific">Alosa alosa</name>
    <name type="common">allis shad</name>
    <dbReference type="NCBI Taxonomy" id="278164"/>
    <lineage>
        <taxon>Eukaryota</taxon>
        <taxon>Metazoa</taxon>
        <taxon>Chordata</taxon>
        <taxon>Craniata</taxon>
        <taxon>Vertebrata</taxon>
        <taxon>Euteleostomi</taxon>
        <taxon>Actinopterygii</taxon>
        <taxon>Neopterygii</taxon>
        <taxon>Teleostei</taxon>
        <taxon>Clupei</taxon>
        <taxon>Clupeiformes</taxon>
        <taxon>Clupeoidei</taxon>
        <taxon>Clupeidae</taxon>
        <taxon>Alosa</taxon>
    </lineage>
</organism>
<feature type="compositionally biased region" description="Basic and acidic residues" evidence="4">
    <location>
        <begin position="318"/>
        <end position="382"/>
    </location>
</feature>
<evidence type="ECO:0000256" key="5">
    <source>
        <dbReference type="SAM" id="SignalP"/>
    </source>
</evidence>
<dbReference type="EMBL" id="JADWDJ010000007">
    <property type="protein sequence ID" value="KAG5278116.1"/>
    <property type="molecule type" value="Genomic_DNA"/>
</dbReference>
<dbReference type="PROSITE" id="PS51720">
    <property type="entry name" value="G_AIG1"/>
    <property type="match status" value="1"/>
</dbReference>
<keyword evidence="2" id="KW-0547">Nucleotide-binding</keyword>
<comment type="caution">
    <text evidence="7">The sequence shown here is derived from an EMBL/GenBank/DDBJ whole genome shotgun (WGS) entry which is preliminary data.</text>
</comment>
<dbReference type="InterPro" id="IPR045058">
    <property type="entry name" value="GIMA/IAN/Toc"/>
</dbReference>
<dbReference type="PANTHER" id="PTHR10903:SF170">
    <property type="entry name" value="GTPASE IMAP FAMILY MEMBER 7"/>
    <property type="match status" value="1"/>
</dbReference>
<dbReference type="PANTHER" id="PTHR10903">
    <property type="entry name" value="GTPASE, IMAP FAMILY MEMBER-RELATED"/>
    <property type="match status" value="1"/>
</dbReference>
<feature type="domain" description="AIG1-type G" evidence="6">
    <location>
        <begin position="7"/>
        <end position="204"/>
    </location>
</feature>
<evidence type="ECO:0000313" key="7">
    <source>
        <dbReference type="EMBL" id="KAG5278116.1"/>
    </source>
</evidence>
<dbReference type="AlphaFoldDB" id="A0AAV6GWB7"/>
<evidence type="ECO:0000256" key="2">
    <source>
        <dbReference type="ARBA" id="ARBA00022741"/>
    </source>
</evidence>
<name>A0AAV6GWB7_9TELE</name>
<reference evidence="7" key="1">
    <citation type="submission" date="2020-10" db="EMBL/GenBank/DDBJ databases">
        <title>Chromosome-scale genome assembly of the Allis shad, Alosa alosa.</title>
        <authorList>
            <person name="Margot Z."/>
            <person name="Christophe K."/>
            <person name="Cabau C."/>
            <person name="Louis A."/>
            <person name="Berthelot C."/>
            <person name="Parey E."/>
            <person name="Roest Crollius H."/>
            <person name="Montfort J."/>
            <person name="Robinson-Rechavi M."/>
            <person name="Bucao C."/>
            <person name="Bouchez O."/>
            <person name="Gislard M."/>
            <person name="Lluch J."/>
            <person name="Milhes M."/>
            <person name="Lampietro C."/>
            <person name="Lopez Roques C."/>
            <person name="Donnadieu C."/>
            <person name="Braasch I."/>
            <person name="Desvignes T."/>
            <person name="Postlethwait J."/>
            <person name="Bobe J."/>
            <person name="Guiguen Y."/>
        </authorList>
    </citation>
    <scope>NUCLEOTIDE SEQUENCE</scope>
    <source>
        <strain evidence="7">M-15738</strain>
        <tissue evidence="7">Blood</tissue>
    </source>
</reference>
<dbReference type="GO" id="GO:0005525">
    <property type="term" value="F:GTP binding"/>
    <property type="evidence" value="ECO:0007669"/>
    <property type="project" value="UniProtKB-KW"/>
</dbReference>
<feature type="signal peptide" evidence="5">
    <location>
        <begin position="1"/>
        <end position="25"/>
    </location>
</feature>
<sequence>MASSSGSAAFRLVLLGLPGAGKTTAANAILGRDVFPECATTNSSMQTQIIGGRSISLIDTPSFLMGSSPSDGGRPSGEDLEQCMCAAAPGPHAFLLVVPLGRPLSAEVTGAVEWIGQRLGEDALRMTVVLFTRRERVTRREWDSFLSRQEVRDLIRRCGGGCHAVNSKAEIEACQVTELLEKVRAMAEKRGGGHYATDKFLAAQKKAEAEREDASAVVGKEERKWGDMRKEMEMKRQMRQDAKRREEEDKKRREEERRKKEQLELQERERRRKQREESERMQRERRRLEEVKNRQQQEKRRLEEEERRQEEIRERLEEVKRQQEEVKRQQEEVARRLEVERERQEEVARRLEVERERQEEETQRLVLERRRREMERPSKEESQQVARGGRQQQQDAWWMAERCAAVAGSFMAPFFRR</sequence>
<evidence type="ECO:0000256" key="4">
    <source>
        <dbReference type="SAM" id="MobiDB-lite"/>
    </source>
</evidence>
<evidence type="ECO:0000313" key="8">
    <source>
        <dbReference type="Proteomes" id="UP000823561"/>
    </source>
</evidence>
<evidence type="ECO:0000256" key="3">
    <source>
        <dbReference type="ARBA" id="ARBA00023134"/>
    </source>
</evidence>
<accession>A0AAV6GWB7</accession>
<keyword evidence="5" id="KW-0732">Signal</keyword>
<dbReference type="Pfam" id="PF04548">
    <property type="entry name" value="AIG1"/>
    <property type="match status" value="1"/>
</dbReference>
<feature type="chain" id="PRO_5043439747" description="AIG1-type G domain-containing protein" evidence="5">
    <location>
        <begin position="26"/>
        <end position="417"/>
    </location>
</feature>
<keyword evidence="8" id="KW-1185">Reference proteome</keyword>
<dbReference type="InterPro" id="IPR027417">
    <property type="entry name" value="P-loop_NTPase"/>
</dbReference>
<dbReference type="Gene3D" id="3.40.50.300">
    <property type="entry name" value="P-loop containing nucleotide triphosphate hydrolases"/>
    <property type="match status" value="1"/>
</dbReference>
<protein>
    <recommendedName>
        <fullName evidence="6">AIG1-type G domain-containing protein</fullName>
    </recommendedName>
</protein>
<dbReference type="InterPro" id="IPR006703">
    <property type="entry name" value="G_AIG1"/>
</dbReference>
<feature type="region of interest" description="Disordered" evidence="4">
    <location>
        <begin position="228"/>
        <end position="291"/>
    </location>
</feature>
<comment type="similarity">
    <text evidence="1">Belongs to the TRAFAC class TrmE-Era-EngA-EngB-Septin-like GTPase superfamily. AIG1/Toc34/Toc159-like paraseptin GTPase family. IAN subfamily.</text>
</comment>
<dbReference type="SUPFAM" id="SSF52540">
    <property type="entry name" value="P-loop containing nucleoside triphosphate hydrolases"/>
    <property type="match status" value="1"/>
</dbReference>
<feature type="compositionally biased region" description="Low complexity" evidence="4">
    <location>
        <begin position="383"/>
        <end position="393"/>
    </location>
</feature>
<feature type="region of interest" description="Disordered" evidence="4">
    <location>
        <begin position="318"/>
        <end position="393"/>
    </location>
</feature>
<proteinExistence type="inferred from homology"/>
<evidence type="ECO:0000256" key="1">
    <source>
        <dbReference type="ARBA" id="ARBA00008535"/>
    </source>
</evidence>